<reference evidence="1 2" key="1">
    <citation type="submission" date="2019-02" db="EMBL/GenBank/DDBJ databases">
        <title>Deep-cultivation of Planctomycetes and their phenomic and genomic characterization uncovers novel biology.</title>
        <authorList>
            <person name="Wiegand S."/>
            <person name="Jogler M."/>
            <person name="Boedeker C."/>
            <person name="Pinto D."/>
            <person name="Vollmers J."/>
            <person name="Rivas-Marin E."/>
            <person name="Kohn T."/>
            <person name="Peeters S.H."/>
            <person name="Heuer A."/>
            <person name="Rast P."/>
            <person name="Oberbeckmann S."/>
            <person name="Bunk B."/>
            <person name="Jeske O."/>
            <person name="Meyerdierks A."/>
            <person name="Storesund J.E."/>
            <person name="Kallscheuer N."/>
            <person name="Luecker S."/>
            <person name="Lage O.M."/>
            <person name="Pohl T."/>
            <person name="Merkel B.J."/>
            <person name="Hornburger P."/>
            <person name="Mueller R.-W."/>
            <person name="Bruemmer F."/>
            <person name="Labrenz M."/>
            <person name="Spormann A.M."/>
            <person name="Op den Camp H."/>
            <person name="Overmann J."/>
            <person name="Amann R."/>
            <person name="Jetten M.S.M."/>
            <person name="Mascher T."/>
            <person name="Medema M.H."/>
            <person name="Devos D.P."/>
            <person name="Kaster A.-K."/>
            <person name="Ovreas L."/>
            <person name="Rohde M."/>
            <person name="Galperin M.Y."/>
            <person name="Jogler C."/>
        </authorList>
    </citation>
    <scope>NUCLEOTIDE SEQUENCE [LARGE SCALE GENOMIC DNA]</scope>
    <source>
        <strain evidence="1 2">Pan181</strain>
    </source>
</reference>
<organism evidence="1 2">
    <name type="scientific">Aeoliella mucimassa</name>
    <dbReference type="NCBI Taxonomy" id="2527972"/>
    <lineage>
        <taxon>Bacteria</taxon>
        <taxon>Pseudomonadati</taxon>
        <taxon>Planctomycetota</taxon>
        <taxon>Planctomycetia</taxon>
        <taxon>Pirellulales</taxon>
        <taxon>Lacipirellulaceae</taxon>
        <taxon>Aeoliella</taxon>
    </lineage>
</organism>
<dbReference type="Proteomes" id="UP000315750">
    <property type="component" value="Chromosome"/>
</dbReference>
<sequence>MNCNPHSKDVLRAAFCWLITGYCAMLVGCGSSGWQYAEVSGQVKLDGQPLANAVVEFAILTPPPEGTEGDRLPVASGQTNEQGEFHLETLTPENDKINGAVVGNHRVTITSKIVERNEFEGDKILRKELLPPKYNQNSELTFNVPTGGTADCDFELSTK</sequence>
<evidence type="ECO:0000313" key="2">
    <source>
        <dbReference type="Proteomes" id="UP000315750"/>
    </source>
</evidence>
<dbReference type="AlphaFoldDB" id="A0A518ANB9"/>
<name>A0A518ANB9_9BACT</name>
<gene>
    <name evidence="1" type="ORF">Pan181_24330</name>
</gene>
<evidence type="ECO:0008006" key="3">
    <source>
        <dbReference type="Google" id="ProtNLM"/>
    </source>
</evidence>
<dbReference type="OrthoDB" id="286727at2"/>
<dbReference type="RefSeq" id="WP_145246990.1">
    <property type="nucleotide sequence ID" value="NZ_CP036278.1"/>
</dbReference>
<keyword evidence="2" id="KW-1185">Reference proteome</keyword>
<proteinExistence type="predicted"/>
<dbReference type="EMBL" id="CP036278">
    <property type="protein sequence ID" value="QDU56225.1"/>
    <property type="molecule type" value="Genomic_DNA"/>
</dbReference>
<protein>
    <recommendedName>
        <fullName evidence="3">Carboxypeptidase regulatory-like domain-containing protein</fullName>
    </recommendedName>
</protein>
<evidence type="ECO:0000313" key="1">
    <source>
        <dbReference type="EMBL" id="QDU56225.1"/>
    </source>
</evidence>
<accession>A0A518ANB9</accession>
<dbReference type="KEGG" id="amuc:Pan181_24330"/>